<evidence type="ECO:0000313" key="2">
    <source>
        <dbReference type="EMBL" id="KYK64622.1"/>
    </source>
</evidence>
<feature type="region of interest" description="Disordered" evidence="1">
    <location>
        <begin position="1"/>
        <end position="30"/>
    </location>
</feature>
<dbReference type="AlphaFoldDB" id="A0A151H5N3"/>
<dbReference type="VEuPathDB" id="ToxoDB:TGPRC2_305950B"/>
<dbReference type="Proteomes" id="UP000075225">
    <property type="component" value="Unassembled WGS sequence"/>
</dbReference>
<comment type="caution">
    <text evidence="2">The sequence shown here is derived from an EMBL/GenBank/DDBJ whole genome shotgun (WGS) entry which is preliminary data.</text>
</comment>
<evidence type="ECO:0000256" key="1">
    <source>
        <dbReference type="SAM" id="MobiDB-lite"/>
    </source>
</evidence>
<feature type="non-terminal residue" evidence="2">
    <location>
        <position position="30"/>
    </location>
</feature>
<reference evidence="3" key="1">
    <citation type="submission" date="2016-03" db="EMBL/GenBank/DDBJ databases">
        <authorList>
            <person name="Sibley D."/>
            <person name="Venepally P."/>
            <person name="Karamycheva S."/>
            <person name="Hadjithomas M."/>
            <person name="Khan A."/>
            <person name="Brunk B."/>
            <person name="Roos D."/>
            <person name="Caler E."/>
            <person name="Lorenzi H."/>
        </authorList>
    </citation>
    <scope>NUCLEOTIDE SEQUENCE [LARGE SCALE GENOMIC DNA]</scope>
    <source>
        <strain evidence="3">TgCatPRC2</strain>
    </source>
</reference>
<feature type="non-terminal residue" evidence="2">
    <location>
        <position position="1"/>
    </location>
</feature>
<protein>
    <submittedName>
        <fullName evidence="2">Tetratricopeptide repeat-containing protein</fullName>
    </submittedName>
</protein>
<accession>A0A151H5N3</accession>
<dbReference type="EMBL" id="AHZP02002218">
    <property type="protein sequence ID" value="KYK64622.1"/>
    <property type="molecule type" value="Genomic_DNA"/>
</dbReference>
<proteinExistence type="predicted"/>
<evidence type="ECO:0000313" key="3">
    <source>
        <dbReference type="Proteomes" id="UP000075225"/>
    </source>
</evidence>
<sequence length="30" mass="3460">RAVQAELRRRSVPHLLHAQRRGGAWKSHAD</sequence>
<gene>
    <name evidence="2" type="ORF">TGPRC2_305950B</name>
</gene>
<organism evidence="2 3">
    <name type="scientific">Toxoplasma gondii TgCatPRC2</name>
    <dbReference type="NCBI Taxonomy" id="1130821"/>
    <lineage>
        <taxon>Eukaryota</taxon>
        <taxon>Sar</taxon>
        <taxon>Alveolata</taxon>
        <taxon>Apicomplexa</taxon>
        <taxon>Conoidasida</taxon>
        <taxon>Coccidia</taxon>
        <taxon>Eucoccidiorida</taxon>
        <taxon>Eimeriorina</taxon>
        <taxon>Sarcocystidae</taxon>
        <taxon>Toxoplasma</taxon>
    </lineage>
</organism>
<name>A0A151H5N3_TOXGO</name>